<dbReference type="AlphaFoldDB" id="A0A4P6YSS2"/>
<feature type="transmembrane region" description="Helical" evidence="1">
    <location>
        <begin position="128"/>
        <end position="152"/>
    </location>
</feature>
<accession>A0A4P6YSS2</accession>
<feature type="transmembrane region" description="Helical" evidence="1">
    <location>
        <begin position="200"/>
        <end position="222"/>
    </location>
</feature>
<evidence type="ECO:0000313" key="3">
    <source>
        <dbReference type="Proteomes" id="UP000292886"/>
    </source>
</evidence>
<feature type="transmembrane region" description="Helical" evidence="1">
    <location>
        <begin position="516"/>
        <end position="535"/>
    </location>
</feature>
<feature type="transmembrane region" description="Helical" evidence="1">
    <location>
        <begin position="84"/>
        <end position="107"/>
    </location>
</feature>
<dbReference type="KEGG" id="wei:EQG49_04060"/>
<feature type="transmembrane region" description="Helical" evidence="1">
    <location>
        <begin position="53"/>
        <end position="72"/>
    </location>
</feature>
<sequence>MNIQQNFANLGLLVKVGLKRDRLRLSIWSIVLLFLFLIVSLEYQNMYSSAKDLLPIIALADSASMVALFGKLAHAASYTTAEVLVWEMTMFMAILQAIMSIQLIVNGTRKQEELGITEIIRSRAVGRASGFAAASLEVLGLNVVLAIGYGVIMQVVNVSGMTATGGWLLALGLGATGFMFGMFALVFAQLGSSTRASSMAAYGFFALTYVVRMLTDVANARYTWLSPLGWIEKLDCFRGNNYWIIGLLLLVSCVLFGGAMWLNFKRDVGSGLLQPRLGHARAGKFLQGPFSLIAKVEKNIRIAWLVGMFGFGAMYGSIFNSIADLFKDNPAIQTMIGNNITTATADFAQRVLLEFVIILVGVLFLVALIPLMTGITKLHADEKNGVLELVHSKPVARLKILWSYVGNALITYLGALACALLGLYSGQVAVMKTPLALEKFSQIFIAYAPAGILFAGVLIALLGWAPKLMNIMWGYFGFMFFALYLGDTLKLSNAVMNISLIHWLGKVPITSVKWEIVVVQLILAGILAGIGALGYRQRDLG</sequence>
<dbReference type="Proteomes" id="UP000292886">
    <property type="component" value="Chromosome"/>
</dbReference>
<keyword evidence="1" id="KW-0812">Transmembrane</keyword>
<protein>
    <recommendedName>
        <fullName evidence="4">ABC transporter permease</fullName>
    </recommendedName>
</protein>
<reference evidence="3" key="1">
    <citation type="submission" date="2019-03" db="EMBL/GenBank/DDBJ databases">
        <title>Weissella sp. 26KH-42 Genome sequencing.</title>
        <authorList>
            <person name="Heo J."/>
            <person name="Kim S.-J."/>
            <person name="Kim J.-S."/>
            <person name="Hong S.-B."/>
            <person name="Kwon S.-W."/>
        </authorList>
    </citation>
    <scope>NUCLEOTIDE SEQUENCE [LARGE SCALE GENOMIC DNA]</scope>
    <source>
        <strain evidence="3">26KH-42</strain>
    </source>
</reference>
<gene>
    <name evidence="2" type="ORF">EQG49_04060</name>
</gene>
<organism evidence="2 3">
    <name type="scientific">Periweissella cryptocerci</name>
    <dbReference type="NCBI Taxonomy" id="2506420"/>
    <lineage>
        <taxon>Bacteria</taxon>
        <taxon>Bacillati</taxon>
        <taxon>Bacillota</taxon>
        <taxon>Bacilli</taxon>
        <taxon>Lactobacillales</taxon>
        <taxon>Lactobacillaceae</taxon>
        <taxon>Periweissella</taxon>
    </lineage>
</organism>
<feature type="transmembrane region" description="Helical" evidence="1">
    <location>
        <begin position="164"/>
        <end position="188"/>
    </location>
</feature>
<feature type="transmembrane region" description="Helical" evidence="1">
    <location>
        <begin position="302"/>
        <end position="323"/>
    </location>
</feature>
<dbReference type="RefSeq" id="WP_133362771.1">
    <property type="nucleotide sequence ID" value="NZ_CP037940.1"/>
</dbReference>
<evidence type="ECO:0000256" key="1">
    <source>
        <dbReference type="SAM" id="Phobius"/>
    </source>
</evidence>
<evidence type="ECO:0000313" key="2">
    <source>
        <dbReference type="EMBL" id="QBO35692.1"/>
    </source>
</evidence>
<evidence type="ECO:0008006" key="4">
    <source>
        <dbReference type="Google" id="ProtNLM"/>
    </source>
</evidence>
<name>A0A4P6YSS2_9LACO</name>
<keyword evidence="3" id="KW-1185">Reference proteome</keyword>
<keyword evidence="1" id="KW-0472">Membrane</keyword>
<feature type="transmembrane region" description="Helical" evidence="1">
    <location>
        <begin position="23"/>
        <end position="41"/>
    </location>
</feature>
<feature type="transmembrane region" description="Helical" evidence="1">
    <location>
        <begin position="355"/>
        <end position="380"/>
    </location>
</feature>
<keyword evidence="1" id="KW-1133">Transmembrane helix</keyword>
<dbReference type="OrthoDB" id="2014935at2"/>
<feature type="transmembrane region" description="Helical" evidence="1">
    <location>
        <begin position="242"/>
        <end position="264"/>
    </location>
</feature>
<feature type="transmembrane region" description="Helical" evidence="1">
    <location>
        <begin position="444"/>
        <end position="465"/>
    </location>
</feature>
<dbReference type="EMBL" id="CP037940">
    <property type="protein sequence ID" value="QBO35692.1"/>
    <property type="molecule type" value="Genomic_DNA"/>
</dbReference>
<feature type="transmembrane region" description="Helical" evidence="1">
    <location>
        <begin position="401"/>
        <end position="424"/>
    </location>
</feature>
<feature type="transmembrane region" description="Helical" evidence="1">
    <location>
        <begin position="472"/>
        <end position="496"/>
    </location>
</feature>
<proteinExistence type="predicted"/>